<dbReference type="PROSITE" id="PS50987">
    <property type="entry name" value="HTH_ARSR_2"/>
    <property type="match status" value="1"/>
</dbReference>
<dbReference type="Gene3D" id="1.10.10.10">
    <property type="entry name" value="Winged helix-like DNA-binding domain superfamily/Winged helix DNA-binding domain"/>
    <property type="match status" value="1"/>
</dbReference>
<dbReference type="SMART" id="SM00418">
    <property type="entry name" value="HTH_ARSR"/>
    <property type="match status" value="1"/>
</dbReference>
<dbReference type="SUPFAM" id="SSF46785">
    <property type="entry name" value="Winged helix' DNA-binding domain"/>
    <property type="match status" value="1"/>
</dbReference>
<dbReference type="CDD" id="cd00090">
    <property type="entry name" value="HTH_ARSR"/>
    <property type="match status" value="1"/>
</dbReference>
<dbReference type="EMBL" id="FOQA01000001">
    <property type="protein sequence ID" value="SFH58223.1"/>
    <property type="molecule type" value="Genomic_DNA"/>
</dbReference>
<dbReference type="InterPro" id="IPR051081">
    <property type="entry name" value="HTH_MetalResp_TranReg"/>
</dbReference>
<dbReference type="GO" id="GO:0003677">
    <property type="term" value="F:DNA binding"/>
    <property type="evidence" value="ECO:0007669"/>
    <property type="project" value="UniProtKB-KW"/>
</dbReference>
<evidence type="ECO:0000256" key="2">
    <source>
        <dbReference type="ARBA" id="ARBA00023125"/>
    </source>
</evidence>
<evidence type="ECO:0000256" key="1">
    <source>
        <dbReference type="ARBA" id="ARBA00023015"/>
    </source>
</evidence>
<keyword evidence="6" id="KW-1185">Reference proteome</keyword>
<feature type="domain" description="HTH arsR-type" evidence="4">
    <location>
        <begin position="1"/>
        <end position="93"/>
    </location>
</feature>
<organism evidence="5 6">
    <name type="scientific">Tindallia magadiensis</name>
    <dbReference type="NCBI Taxonomy" id="69895"/>
    <lineage>
        <taxon>Bacteria</taxon>
        <taxon>Bacillati</taxon>
        <taxon>Bacillota</taxon>
        <taxon>Clostridia</taxon>
        <taxon>Peptostreptococcales</taxon>
        <taxon>Tindalliaceae</taxon>
        <taxon>Tindallia</taxon>
    </lineage>
</organism>
<reference evidence="6" key="1">
    <citation type="submission" date="2016-10" db="EMBL/GenBank/DDBJ databases">
        <authorList>
            <person name="Varghese N."/>
            <person name="Submissions S."/>
        </authorList>
    </citation>
    <scope>NUCLEOTIDE SEQUENCE [LARGE SCALE GENOMIC DNA]</scope>
    <source>
        <strain evidence="6">Z-7934</strain>
    </source>
</reference>
<dbReference type="PANTHER" id="PTHR33154">
    <property type="entry name" value="TRANSCRIPTIONAL REGULATOR, ARSR FAMILY"/>
    <property type="match status" value="1"/>
</dbReference>
<evidence type="ECO:0000259" key="4">
    <source>
        <dbReference type="PROSITE" id="PS50987"/>
    </source>
</evidence>
<keyword evidence="3" id="KW-0804">Transcription</keyword>
<dbReference type="InterPro" id="IPR001845">
    <property type="entry name" value="HTH_ArsR_DNA-bd_dom"/>
</dbReference>
<dbReference type="InterPro" id="IPR036388">
    <property type="entry name" value="WH-like_DNA-bd_sf"/>
</dbReference>
<keyword evidence="2" id="KW-0238">DNA-binding</keyword>
<evidence type="ECO:0000313" key="6">
    <source>
        <dbReference type="Proteomes" id="UP000199287"/>
    </source>
</evidence>
<dbReference type="InterPro" id="IPR011991">
    <property type="entry name" value="ArsR-like_HTH"/>
</dbReference>
<evidence type="ECO:0000256" key="3">
    <source>
        <dbReference type="ARBA" id="ARBA00023163"/>
    </source>
</evidence>
<keyword evidence="1" id="KW-0805">Transcription regulation</keyword>
<dbReference type="PANTHER" id="PTHR33154:SF18">
    <property type="entry name" value="ARSENICAL RESISTANCE OPERON REPRESSOR"/>
    <property type="match status" value="1"/>
</dbReference>
<dbReference type="NCBIfam" id="NF033788">
    <property type="entry name" value="HTH_metalloreg"/>
    <property type="match status" value="1"/>
</dbReference>
<dbReference type="STRING" id="69895.SAMN05192551_101636"/>
<dbReference type="GO" id="GO:0003700">
    <property type="term" value="F:DNA-binding transcription factor activity"/>
    <property type="evidence" value="ECO:0007669"/>
    <property type="project" value="InterPro"/>
</dbReference>
<dbReference type="InterPro" id="IPR036390">
    <property type="entry name" value="WH_DNA-bd_sf"/>
</dbReference>
<sequence>MEIKAECFKALGDDTRLKILMMLSDGEKCACDIQENFQLKQPTISHHMKILQQTGLVHVEKRGRWMFYGLNNELLQKLQQFIDTELINDNQLDYILADQDCDGTRNKQT</sequence>
<dbReference type="PRINTS" id="PR00778">
    <property type="entry name" value="HTHARSR"/>
</dbReference>
<gene>
    <name evidence="5" type="ORF">SAMN05192551_101636</name>
</gene>
<accession>A0A1I3B7E9</accession>
<protein>
    <submittedName>
        <fullName evidence="5">ArsR family transcriptional regulator</fullName>
    </submittedName>
</protein>
<dbReference type="OrthoDB" id="9798835at2"/>
<dbReference type="RefSeq" id="WP_093369596.1">
    <property type="nucleotide sequence ID" value="NZ_FOQA01000001.1"/>
</dbReference>
<dbReference type="AlphaFoldDB" id="A0A1I3B7E9"/>
<dbReference type="Pfam" id="PF01022">
    <property type="entry name" value="HTH_5"/>
    <property type="match status" value="1"/>
</dbReference>
<proteinExistence type="predicted"/>
<dbReference type="Proteomes" id="UP000199287">
    <property type="component" value="Unassembled WGS sequence"/>
</dbReference>
<evidence type="ECO:0000313" key="5">
    <source>
        <dbReference type="EMBL" id="SFH58223.1"/>
    </source>
</evidence>
<name>A0A1I3B7E9_9FIRM</name>